<feature type="domain" description="Programmed cell death protein 2 C-terminal" evidence="2">
    <location>
        <begin position="258"/>
        <end position="364"/>
    </location>
</feature>
<dbReference type="InterPro" id="IPR007320">
    <property type="entry name" value="PDCD2_C"/>
</dbReference>
<name>A0ABQ7GMB5_DUNSA</name>
<feature type="region of interest" description="Disordered" evidence="1">
    <location>
        <begin position="165"/>
        <end position="193"/>
    </location>
</feature>
<proteinExistence type="predicted"/>
<dbReference type="PANTHER" id="PTHR12298:SF4">
    <property type="entry name" value="PROGRAMMED CELL DEATH PROTEIN 2"/>
    <property type="match status" value="1"/>
</dbReference>
<organism evidence="3 4">
    <name type="scientific">Dunaliella salina</name>
    <name type="common">Green alga</name>
    <name type="synonym">Protococcus salinus</name>
    <dbReference type="NCBI Taxonomy" id="3046"/>
    <lineage>
        <taxon>Eukaryota</taxon>
        <taxon>Viridiplantae</taxon>
        <taxon>Chlorophyta</taxon>
        <taxon>core chlorophytes</taxon>
        <taxon>Chlorophyceae</taxon>
        <taxon>CS clade</taxon>
        <taxon>Chlamydomonadales</taxon>
        <taxon>Dunaliellaceae</taxon>
        <taxon>Dunaliella</taxon>
    </lineage>
</organism>
<protein>
    <submittedName>
        <fullName evidence="3">Programmed cell death protein 2, C terminal</fullName>
    </submittedName>
</protein>
<keyword evidence="4" id="KW-1185">Reference proteome</keyword>
<sequence>MADDDDFSEEEEGLEYMLGFARSPEGGPASLLRHQFPSKMGGRPAWLDPVHLPTRDQLTCQATGQPLNFLLQVYAPLEAEREDAFHRALFLFVTPQGPAVTKPGAVRAFRCQLPRKNPYYSFEPPKPDDLAPPDLPAAAVESSLAADPWRTLEAEPAVAAACKASSAGTGNGTGNGNSSTQGAGSGKPAPNKVSLHLYPELELDVEPEDRETEQEDAALTKLMEDYDSRVESEGELTEEEVPEEVLNQVEENCPIDRKHFAMFQARVSCAPDQVIRYCFRDGASPLWPSPANLPTLADVPPCKRCGAPRKFEFQVMPQLLNHLQQDEMDPAALDWGTIVVYTCSKSCSGPPGGAKYDEEFVWVQPS</sequence>
<reference evidence="3" key="1">
    <citation type="submission" date="2017-08" db="EMBL/GenBank/DDBJ databases">
        <authorList>
            <person name="Polle J.E."/>
            <person name="Barry K."/>
            <person name="Cushman J."/>
            <person name="Schmutz J."/>
            <person name="Tran D."/>
            <person name="Hathwaick L.T."/>
            <person name="Yim W.C."/>
            <person name="Jenkins J."/>
            <person name="Mckie-Krisberg Z.M."/>
            <person name="Prochnik S."/>
            <person name="Lindquist E."/>
            <person name="Dockter R.B."/>
            <person name="Adam C."/>
            <person name="Molina H."/>
            <person name="Bunkerborg J."/>
            <person name="Jin E."/>
            <person name="Buchheim M."/>
            <person name="Magnuson J."/>
        </authorList>
    </citation>
    <scope>NUCLEOTIDE SEQUENCE</scope>
    <source>
        <strain evidence="3">CCAP 19/18</strain>
    </source>
</reference>
<gene>
    <name evidence="3" type="ORF">DUNSADRAFT_6990</name>
</gene>
<evidence type="ECO:0000256" key="1">
    <source>
        <dbReference type="SAM" id="MobiDB-lite"/>
    </source>
</evidence>
<dbReference type="PANTHER" id="PTHR12298">
    <property type="entry name" value="PCDC2 PROGRAMMED CELL DEATH PROTEIN 2 -RELATED"/>
    <property type="match status" value="1"/>
</dbReference>
<evidence type="ECO:0000313" key="3">
    <source>
        <dbReference type="EMBL" id="KAF5835711.1"/>
    </source>
</evidence>
<dbReference type="Proteomes" id="UP000815325">
    <property type="component" value="Unassembled WGS sequence"/>
</dbReference>
<dbReference type="Pfam" id="PF04194">
    <property type="entry name" value="PDCD2_C"/>
    <property type="match status" value="1"/>
</dbReference>
<accession>A0ABQ7GMB5</accession>
<evidence type="ECO:0000259" key="2">
    <source>
        <dbReference type="Pfam" id="PF04194"/>
    </source>
</evidence>
<evidence type="ECO:0000313" key="4">
    <source>
        <dbReference type="Proteomes" id="UP000815325"/>
    </source>
</evidence>
<comment type="caution">
    <text evidence="3">The sequence shown here is derived from an EMBL/GenBank/DDBJ whole genome shotgun (WGS) entry which is preliminary data.</text>
</comment>
<dbReference type="EMBL" id="MU069692">
    <property type="protein sequence ID" value="KAF5835711.1"/>
    <property type="molecule type" value="Genomic_DNA"/>
</dbReference>